<proteinExistence type="inferred from homology"/>
<sequence>VKVMMRICPSLEASDSSESQSFLKVDSRKKQLTLYDPASSPHSSSGHRRSATVAVPKIFAFDAVFTQDSSQAEVCSGTVAEVIQSVVNGADGCIFCFGQVALAGKTYTMIGRDSSTQSLGIVPCAISWLFKLINERKEKTGTRFCVRVSAVEIFGKDEELKDLLSEASTESLQEGQSPGIHLREDPICGTQLQNQSERAPTAEKAAFFLDAAIAARSTSTLDADEEVRRNSHMLFTLHIYQYRMEKSSKGGMSGGRSRLHLIDLGSCEKVLSKSRDGGGGPCLSLNALGNVIMALANGAKHVPYRDSKLTMLLRESLGNINCRTTMIAHISDSPAHYADSLNTIQLASRIHRMRKKKSKYASSSSGGESSCEEGRIRRPPHLRPFHPRTIALDPDLPAMLSDPDYSSSSEQSCDTVIYVGPGGAAISDRELSDNEGPPAFVPIIPSLNKKRSVKEGPLDRDHFFKCNTFAELQERLECIDGSEEPTAFVGEAKRSQTSPKTDISKECQGSVSPKTVAKTSADGEKSLSVERPDSVNKPNFEPVVREKIYFNKKLLPKPVPPPSEQKHANTENAENEERSSTRMPPVGMSHQVVKRRDPYSSPSLRAPVEVCQVRSTLRERCLDRDILRATVTLQQPVELNGEDELVFTVVEELSIGSMEGKGRPSSIISFNSDCSLQALASGSRPVSIISSINDEYDAYTSAVGGSEVNPAVVTPLQDGPMRSVDSRGSSISSWLSEVSVCTLESDGALSTDVFLPPAKHMGPDTTFFFNSMDMFHCVPSPRDAKSSLNDSGFSFSEVDSDSTASSKLSLTKCPPSPESAKGSLRFPSKISKAHSLSSSHLPQGPSIVHSSLPRKVKPTSSISREPPMQDSKPEDPWQRGANHLEPQLSDSSCTSRFLRNPPSGISYTKTSNNSNSAPRPQKGQGSTSSQRVVDGCEKSTSKNPPSKMPQLRRGATTLGTVPVIHSATEYKGAHDIISSTTSLKFSSLGKNNKANSQKPSSHSKPVCTSPPPPPVRKSSLDQKTKTLLPQSALKSAYGEAGKASGLRGATSEDELEVRHRADSIGFKTSSLNTAKVTSSLKGRGTRGELGHHYGSQMSLERCDSVPSSVSRAALSRENSGASLGSNSGKSSKSIPRFGIPNSCSSPIATCPSSQSGGTLSRTGQIKASVNPRGLAAVSGSKARSLSANSYKGLSSSTKSLAAPATRNTNANLPPSGRTSAPRATAAANTKPGRGTIMGTKQAMRAANSRVSELAAGNISGKHMRGSGDSDSGNDSGVNVSEEKSPAAVLPSPYSKITAPRRPQRYSSGHGSDNSSVLSGELPPAMGRTALFYHSGGSSGYESMIRDSEATGSASSAHDSMSESGMSSSGRTRTSKYPKKKANGFQRRRLIPAPLPDTSSLGKKAGAAGQWVDLPPLSGVLKEPFEIKVYEIDDVERLQRRRQEDATEGLQYFNSKLKLLERRQQQVRELRVKHEVLLEELEDTKMRLMMDPDKWIGEFDLDPSLDKDSPEYLEALLQITEELEFCVNLCKSRVMMVTCFDISSPSTVAQEGRREVEV</sequence>
<dbReference type="GO" id="GO:0048731">
    <property type="term" value="P:system development"/>
    <property type="evidence" value="ECO:0007669"/>
    <property type="project" value="UniProtKB-ARBA"/>
</dbReference>
<evidence type="ECO:0000256" key="9">
    <source>
        <dbReference type="PROSITE-ProRule" id="PRU00283"/>
    </source>
</evidence>
<dbReference type="Proteomes" id="UP000007303">
    <property type="component" value="Unassembled WGS sequence"/>
</dbReference>
<name>H3DQI2_TETNG</name>
<feature type="region of interest" description="Disordered" evidence="11">
    <location>
        <begin position="490"/>
        <end position="538"/>
    </location>
</feature>
<dbReference type="PANTHER" id="PTHR21608">
    <property type="entry name" value="KINESIN-LIKE PROTEIN CG14535"/>
    <property type="match status" value="1"/>
</dbReference>
<evidence type="ECO:0000256" key="6">
    <source>
        <dbReference type="ARBA" id="ARBA00022840"/>
    </source>
</evidence>
<evidence type="ECO:0000256" key="2">
    <source>
        <dbReference type="ARBA" id="ARBA00022490"/>
    </source>
</evidence>
<dbReference type="GO" id="GO:0003777">
    <property type="term" value="F:microtubule motor activity"/>
    <property type="evidence" value="ECO:0007669"/>
    <property type="project" value="InterPro"/>
</dbReference>
<keyword evidence="3" id="KW-0597">Phosphoprotein</keyword>
<feature type="compositionally biased region" description="Basic and acidic residues" evidence="11">
    <location>
        <begin position="521"/>
        <end position="534"/>
    </location>
</feature>
<dbReference type="Gene3D" id="3.40.850.10">
    <property type="entry name" value="Kinesin motor domain"/>
    <property type="match status" value="1"/>
</dbReference>
<dbReference type="InterPro" id="IPR001752">
    <property type="entry name" value="Kinesin_motor_dom"/>
</dbReference>
<dbReference type="PRINTS" id="PR00380">
    <property type="entry name" value="KINESINHEAVY"/>
</dbReference>
<dbReference type="PROSITE" id="PS50067">
    <property type="entry name" value="KINESIN_MOTOR_2"/>
    <property type="match status" value="1"/>
</dbReference>
<dbReference type="InterPro" id="IPR027417">
    <property type="entry name" value="P-loop_NTPase"/>
</dbReference>
<feature type="region of interest" description="Disordered" evidence="11">
    <location>
        <begin position="793"/>
        <end position="958"/>
    </location>
</feature>
<feature type="compositionally biased region" description="Polar residues" evidence="11">
    <location>
        <begin position="1181"/>
        <end position="1218"/>
    </location>
</feature>
<dbReference type="PANTHER" id="PTHR21608:SF6">
    <property type="entry name" value="KINESIN-LIKE PROTEIN KIF26A"/>
    <property type="match status" value="1"/>
</dbReference>
<dbReference type="InterPro" id="IPR036961">
    <property type="entry name" value="Kinesin_motor_dom_sf"/>
</dbReference>
<evidence type="ECO:0000256" key="11">
    <source>
        <dbReference type="SAM" id="MobiDB-lite"/>
    </source>
</evidence>
<feature type="domain" description="Kinesin motor" evidence="12">
    <location>
        <begin position="1"/>
        <end position="353"/>
    </location>
</feature>
<feature type="region of interest" description="Disordered" evidence="11">
    <location>
        <begin position="554"/>
        <end position="600"/>
    </location>
</feature>
<comment type="subcellular location">
    <subcellularLocation>
        <location evidence="1">Cytoplasm</location>
        <location evidence="1">Cytoskeleton</location>
    </subcellularLocation>
</comment>
<feature type="compositionally biased region" description="Polar residues" evidence="11">
    <location>
        <begin position="495"/>
        <end position="513"/>
    </location>
</feature>
<organism evidence="13 14">
    <name type="scientific">Tetraodon nigroviridis</name>
    <name type="common">Spotted green pufferfish</name>
    <name type="synonym">Chelonodon nigroviridis</name>
    <dbReference type="NCBI Taxonomy" id="99883"/>
    <lineage>
        <taxon>Eukaryota</taxon>
        <taxon>Metazoa</taxon>
        <taxon>Chordata</taxon>
        <taxon>Craniata</taxon>
        <taxon>Vertebrata</taxon>
        <taxon>Euteleostomi</taxon>
        <taxon>Actinopterygii</taxon>
        <taxon>Neopterygii</taxon>
        <taxon>Teleostei</taxon>
        <taxon>Neoteleostei</taxon>
        <taxon>Acanthomorphata</taxon>
        <taxon>Eupercaria</taxon>
        <taxon>Tetraodontiformes</taxon>
        <taxon>Tetradontoidea</taxon>
        <taxon>Tetraodontidae</taxon>
        <taxon>Tetraodon</taxon>
    </lineage>
</organism>
<feature type="compositionally biased region" description="Basic residues" evidence="11">
    <location>
        <begin position="1372"/>
        <end position="1383"/>
    </location>
</feature>
<comment type="similarity">
    <text evidence="9">Belongs to the TRAFAC class myosin-kinesin ATPase superfamily. Kinesin family.</text>
</comment>
<dbReference type="SUPFAM" id="SSF52540">
    <property type="entry name" value="P-loop containing nucleoside triphosphate hydrolases"/>
    <property type="match status" value="1"/>
</dbReference>
<comment type="caution">
    <text evidence="9">Lacks conserved residue(s) required for the propagation of feature annotation.</text>
</comment>
<keyword evidence="6" id="KW-0067">ATP-binding</keyword>
<keyword evidence="7" id="KW-0505">Motor protein</keyword>
<dbReference type="GO" id="GO:0007018">
    <property type="term" value="P:microtubule-based movement"/>
    <property type="evidence" value="ECO:0007669"/>
    <property type="project" value="InterPro"/>
</dbReference>
<evidence type="ECO:0000256" key="1">
    <source>
        <dbReference type="ARBA" id="ARBA00004245"/>
    </source>
</evidence>
<dbReference type="GO" id="GO:0005524">
    <property type="term" value="F:ATP binding"/>
    <property type="evidence" value="ECO:0007669"/>
    <property type="project" value="UniProtKB-KW"/>
</dbReference>
<evidence type="ECO:0000313" key="13">
    <source>
        <dbReference type="Ensembl" id="ENSTNIP00000022781.1"/>
    </source>
</evidence>
<dbReference type="GeneTree" id="ENSGT00940000159075"/>
<dbReference type="Pfam" id="PF00225">
    <property type="entry name" value="Kinesin"/>
    <property type="match status" value="1"/>
</dbReference>
<reference evidence="13" key="3">
    <citation type="submission" date="2025-09" db="UniProtKB">
        <authorList>
            <consortium name="Ensembl"/>
        </authorList>
    </citation>
    <scope>IDENTIFICATION</scope>
</reference>
<keyword evidence="8" id="KW-0206">Cytoskeleton</keyword>
<evidence type="ECO:0000256" key="10">
    <source>
        <dbReference type="SAM" id="Coils"/>
    </source>
</evidence>
<feature type="compositionally biased region" description="Polar residues" evidence="11">
    <location>
        <begin position="1304"/>
        <end position="1317"/>
    </location>
</feature>
<feature type="compositionally biased region" description="Low complexity" evidence="11">
    <location>
        <begin position="828"/>
        <end position="841"/>
    </location>
</feature>
<dbReference type="InterPro" id="IPR027640">
    <property type="entry name" value="Kinesin-like_fam"/>
</dbReference>
<evidence type="ECO:0000256" key="3">
    <source>
        <dbReference type="ARBA" id="ARBA00022553"/>
    </source>
</evidence>
<feature type="compositionally biased region" description="Low complexity" evidence="11">
    <location>
        <begin position="1266"/>
        <end position="1279"/>
    </location>
</feature>
<keyword evidence="4" id="KW-0493">Microtubule</keyword>
<keyword evidence="14" id="KW-1185">Reference proteome</keyword>
<protein>
    <submittedName>
        <fullName evidence="13">Kinesin family member 26A</fullName>
    </submittedName>
</protein>
<evidence type="ECO:0000256" key="4">
    <source>
        <dbReference type="ARBA" id="ARBA00022701"/>
    </source>
</evidence>
<keyword evidence="10" id="KW-0175">Coiled coil</keyword>
<feature type="region of interest" description="Disordered" evidence="11">
    <location>
        <begin position="1078"/>
        <end position="1138"/>
    </location>
</feature>
<evidence type="ECO:0000313" key="14">
    <source>
        <dbReference type="Proteomes" id="UP000007303"/>
    </source>
</evidence>
<feature type="compositionally biased region" description="Polar residues" evidence="11">
    <location>
        <begin position="985"/>
        <end position="1003"/>
    </location>
</feature>
<evidence type="ECO:0000259" key="12">
    <source>
        <dbReference type="PROSITE" id="PS50067"/>
    </source>
</evidence>
<dbReference type="GO" id="GO:0008017">
    <property type="term" value="F:microtubule binding"/>
    <property type="evidence" value="ECO:0007669"/>
    <property type="project" value="InterPro"/>
</dbReference>
<dbReference type="SMART" id="SM00129">
    <property type="entry name" value="KISc"/>
    <property type="match status" value="1"/>
</dbReference>
<feature type="coiled-coil region" evidence="10">
    <location>
        <begin position="1459"/>
        <end position="1486"/>
    </location>
</feature>
<dbReference type="CDD" id="cd00106">
    <property type="entry name" value="KISc"/>
    <property type="match status" value="1"/>
</dbReference>
<feature type="compositionally biased region" description="Polar residues" evidence="11">
    <location>
        <begin position="888"/>
        <end position="931"/>
    </location>
</feature>
<feature type="compositionally biased region" description="Low complexity" evidence="11">
    <location>
        <begin position="1118"/>
        <end position="1133"/>
    </location>
</feature>
<reference evidence="14" key="1">
    <citation type="journal article" date="2004" name="Nature">
        <title>Genome duplication in the teleost fish Tetraodon nigroviridis reveals the early vertebrate proto-karyotype.</title>
        <authorList>
            <person name="Jaillon O."/>
            <person name="Aury J.-M."/>
            <person name="Brunet F."/>
            <person name="Petit J.-L."/>
            <person name="Stange-Thomann N."/>
            <person name="Mauceli E."/>
            <person name="Bouneau L."/>
            <person name="Fischer C."/>
            <person name="Ozouf-Costaz C."/>
            <person name="Bernot A."/>
            <person name="Nicaud S."/>
            <person name="Jaffe D."/>
            <person name="Fisher S."/>
            <person name="Lutfalla G."/>
            <person name="Dossat C."/>
            <person name="Segurens B."/>
            <person name="Dasilva C."/>
            <person name="Salanoubat M."/>
            <person name="Levy M."/>
            <person name="Boudet N."/>
            <person name="Castellano S."/>
            <person name="Anthouard V."/>
            <person name="Jubin C."/>
            <person name="Castelli V."/>
            <person name="Katinka M."/>
            <person name="Vacherie B."/>
            <person name="Biemont C."/>
            <person name="Skalli Z."/>
            <person name="Cattolico L."/>
            <person name="Poulain J."/>
            <person name="De Berardinis V."/>
            <person name="Cruaud C."/>
            <person name="Duprat S."/>
            <person name="Brottier P."/>
            <person name="Coutanceau J.-P."/>
            <person name="Gouzy J."/>
            <person name="Parra G."/>
            <person name="Lardier G."/>
            <person name="Chapple C."/>
            <person name="McKernan K.J."/>
            <person name="McEwan P."/>
            <person name="Bosak S."/>
            <person name="Kellis M."/>
            <person name="Volff J.-N."/>
            <person name="Guigo R."/>
            <person name="Zody M.C."/>
            <person name="Mesirov J."/>
            <person name="Lindblad-Toh K."/>
            <person name="Birren B."/>
            <person name="Nusbaum C."/>
            <person name="Kahn D."/>
            <person name="Robinson-Rechavi M."/>
            <person name="Laudet V."/>
            <person name="Schachter V."/>
            <person name="Quetier F."/>
            <person name="Saurin W."/>
            <person name="Scarpelli C."/>
            <person name="Wincker P."/>
            <person name="Lander E.S."/>
            <person name="Weissenbach J."/>
            <person name="Roest Crollius H."/>
        </authorList>
    </citation>
    <scope>NUCLEOTIDE SEQUENCE [LARGE SCALE GENOMIC DNA]</scope>
</reference>
<keyword evidence="2" id="KW-0963">Cytoplasm</keyword>
<dbReference type="FunFam" id="3.40.850.10:FF:000015">
    <property type="entry name" value="Kinesin family member 26A"/>
    <property type="match status" value="1"/>
</dbReference>
<reference evidence="13" key="2">
    <citation type="submission" date="2025-08" db="UniProtKB">
        <authorList>
            <consortium name="Ensembl"/>
        </authorList>
    </citation>
    <scope>IDENTIFICATION</scope>
</reference>
<dbReference type="GO" id="GO:0005874">
    <property type="term" value="C:microtubule"/>
    <property type="evidence" value="ECO:0007669"/>
    <property type="project" value="UniProtKB-KW"/>
</dbReference>
<feature type="region of interest" description="Disordered" evidence="11">
    <location>
        <begin position="355"/>
        <end position="385"/>
    </location>
</feature>
<feature type="region of interest" description="Disordered" evidence="11">
    <location>
        <begin position="1179"/>
        <end position="1321"/>
    </location>
</feature>
<keyword evidence="5" id="KW-0547">Nucleotide-binding</keyword>
<evidence type="ECO:0000256" key="5">
    <source>
        <dbReference type="ARBA" id="ARBA00022741"/>
    </source>
</evidence>
<dbReference type="Ensembl" id="ENSTNIT00000023022.1">
    <property type="protein sequence ID" value="ENSTNIP00000022781.1"/>
    <property type="gene ID" value="ENSTNIG00000017374.1"/>
</dbReference>
<evidence type="ECO:0000256" key="8">
    <source>
        <dbReference type="ARBA" id="ARBA00023212"/>
    </source>
</evidence>
<feature type="compositionally biased region" description="Low complexity" evidence="11">
    <location>
        <begin position="1352"/>
        <end position="1371"/>
    </location>
</feature>
<feature type="compositionally biased region" description="Basic and acidic residues" evidence="11">
    <location>
        <begin position="564"/>
        <end position="580"/>
    </location>
</feature>
<feature type="region of interest" description="Disordered" evidence="11">
    <location>
        <begin position="1340"/>
        <end position="1383"/>
    </location>
</feature>
<accession>H3DQI2</accession>
<feature type="region of interest" description="Disordered" evidence="11">
    <location>
        <begin position="985"/>
        <end position="1022"/>
    </location>
</feature>
<evidence type="ECO:0000256" key="7">
    <source>
        <dbReference type="ARBA" id="ARBA00023175"/>
    </source>
</evidence>
<dbReference type="HOGENOM" id="CLU_002423_0_0_1"/>